<dbReference type="AlphaFoldDB" id="W4KHN7"/>
<proteinExistence type="predicted"/>
<feature type="chain" id="PRO_5004844257" evidence="2">
    <location>
        <begin position="32"/>
        <end position="83"/>
    </location>
</feature>
<dbReference type="GeneID" id="20674673"/>
<accession>W4KHN7</accession>
<feature type="compositionally biased region" description="Polar residues" evidence="1">
    <location>
        <begin position="32"/>
        <end position="45"/>
    </location>
</feature>
<organism evidence="3 4">
    <name type="scientific">Heterobasidion irregulare (strain TC 32-1)</name>
    <dbReference type="NCBI Taxonomy" id="747525"/>
    <lineage>
        <taxon>Eukaryota</taxon>
        <taxon>Fungi</taxon>
        <taxon>Dikarya</taxon>
        <taxon>Basidiomycota</taxon>
        <taxon>Agaricomycotina</taxon>
        <taxon>Agaricomycetes</taxon>
        <taxon>Russulales</taxon>
        <taxon>Bondarzewiaceae</taxon>
        <taxon>Heterobasidion</taxon>
        <taxon>Heterobasidion annosum species complex</taxon>
    </lineage>
</organism>
<keyword evidence="2" id="KW-0732">Signal</keyword>
<dbReference type="EMBL" id="KI925456">
    <property type="protein sequence ID" value="ETW84815.1"/>
    <property type="molecule type" value="Genomic_DNA"/>
</dbReference>
<protein>
    <submittedName>
        <fullName evidence="3">Uncharacterized protein</fullName>
    </submittedName>
</protein>
<sequence>MTGSPAGLSTLWVDVVDVSLLWLRALPSTCGTTTSIGRSPPTASTGLGAGVGTMRLSPPSKDQVLSGPAPLPISISMTSPLSP</sequence>
<dbReference type="InParanoid" id="W4KHN7"/>
<keyword evidence="4" id="KW-1185">Reference proteome</keyword>
<dbReference type="KEGG" id="hir:HETIRDRAFT_433459"/>
<reference evidence="3 4" key="1">
    <citation type="journal article" date="2012" name="New Phytol.">
        <title>Insight into trade-off between wood decay and parasitism from the genome of a fungal forest pathogen.</title>
        <authorList>
            <person name="Olson A."/>
            <person name="Aerts A."/>
            <person name="Asiegbu F."/>
            <person name="Belbahri L."/>
            <person name="Bouzid O."/>
            <person name="Broberg A."/>
            <person name="Canback B."/>
            <person name="Coutinho P.M."/>
            <person name="Cullen D."/>
            <person name="Dalman K."/>
            <person name="Deflorio G."/>
            <person name="van Diepen L.T."/>
            <person name="Dunand C."/>
            <person name="Duplessis S."/>
            <person name="Durling M."/>
            <person name="Gonthier P."/>
            <person name="Grimwood J."/>
            <person name="Fossdal C.G."/>
            <person name="Hansson D."/>
            <person name="Henrissat B."/>
            <person name="Hietala A."/>
            <person name="Himmelstrand K."/>
            <person name="Hoffmeister D."/>
            <person name="Hogberg N."/>
            <person name="James T.Y."/>
            <person name="Karlsson M."/>
            <person name="Kohler A."/>
            <person name="Kues U."/>
            <person name="Lee Y.H."/>
            <person name="Lin Y.C."/>
            <person name="Lind M."/>
            <person name="Lindquist E."/>
            <person name="Lombard V."/>
            <person name="Lucas S."/>
            <person name="Lunden K."/>
            <person name="Morin E."/>
            <person name="Murat C."/>
            <person name="Park J."/>
            <person name="Raffaello T."/>
            <person name="Rouze P."/>
            <person name="Salamov A."/>
            <person name="Schmutz J."/>
            <person name="Solheim H."/>
            <person name="Stahlberg J."/>
            <person name="Velez H."/>
            <person name="de Vries R.P."/>
            <person name="Wiebenga A."/>
            <person name="Woodward S."/>
            <person name="Yakovlev I."/>
            <person name="Garbelotto M."/>
            <person name="Martin F."/>
            <person name="Grigoriev I.V."/>
            <person name="Stenlid J."/>
        </authorList>
    </citation>
    <scope>NUCLEOTIDE SEQUENCE [LARGE SCALE GENOMIC DNA]</scope>
    <source>
        <strain evidence="3 4">TC 32-1</strain>
    </source>
</reference>
<evidence type="ECO:0000313" key="4">
    <source>
        <dbReference type="Proteomes" id="UP000030671"/>
    </source>
</evidence>
<dbReference type="Proteomes" id="UP000030671">
    <property type="component" value="Unassembled WGS sequence"/>
</dbReference>
<evidence type="ECO:0000256" key="1">
    <source>
        <dbReference type="SAM" id="MobiDB-lite"/>
    </source>
</evidence>
<feature type="signal peptide" evidence="2">
    <location>
        <begin position="1"/>
        <end position="31"/>
    </location>
</feature>
<evidence type="ECO:0000313" key="3">
    <source>
        <dbReference type="EMBL" id="ETW84815.1"/>
    </source>
</evidence>
<dbReference type="HOGENOM" id="CLU_2542834_0_0_1"/>
<dbReference type="RefSeq" id="XP_009544444.1">
    <property type="nucleotide sequence ID" value="XM_009546149.1"/>
</dbReference>
<feature type="region of interest" description="Disordered" evidence="1">
    <location>
        <begin position="32"/>
        <end position="83"/>
    </location>
</feature>
<name>W4KHN7_HETIT</name>
<gene>
    <name evidence="3" type="ORF">HETIRDRAFT_433459</name>
</gene>
<evidence type="ECO:0000256" key="2">
    <source>
        <dbReference type="SAM" id="SignalP"/>
    </source>
</evidence>